<proteinExistence type="predicted"/>
<feature type="region of interest" description="Disordered" evidence="1">
    <location>
        <begin position="178"/>
        <end position="213"/>
    </location>
</feature>
<sequence length="213" mass="22654">MPPAVTAFGPQTLAAIVVAALTFAGWFVALGGLSKLASDCESERAEVSCENLFRPHWWALFFQLFVMGALGGLAAAKWVSRARLVLLVFLAIALVEMTDCAEVFLRLRDIREVDSTVEQALAEGTTILEDHEEAAEAAAAGFIILTLVNFVAILLVGLEGIWDGCPFRIHFSTPFNRGVPQQAAPQPTPTGGKPPPGSTQPPDAPIAVESITA</sequence>
<name>A0A8S1IXS7_9CHLO</name>
<keyword evidence="4" id="KW-1185">Reference proteome</keyword>
<keyword evidence="2" id="KW-0812">Transmembrane</keyword>
<feature type="transmembrane region" description="Helical" evidence="2">
    <location>
        <begin position="137"/>
        <end position="158"/>
    </location>
</feature>
<feature type="transmembrane region" description="Helical" evidence="2">
    <location>
        <begin position="83"/>
        <end position="105"/>
    </location>
</feature>
<evidence type="ECO:0000256" key="1">
    <source>
        <dbReference type="SAM" id="MobiDB-lite"/>
    </source>
</evidence>
<keyword evidence="2" id="KW-0472">Membrane</keyword>
<feature type="transmembrane region" description="Helical" evidence="2">
    <location>
        <begin position="57"/>
        <end position="76"/>
    </location>
</feature>
<protein>
    <submittedName>
        <fullName evidence="3">Uncharacterized protein</fullName>
    </submittedName>
</protein>
<feature type="transmembrane region" description="Helical" evidence="2">
    <location>
        <begin position="12"/>
        <end position="37"/>
    </location>
</feature>
<evidence type="ECO:0000313" key="3">
    <source>
        <dbReference type="EMBL" id="CAD7699960.1"/>
    </source>
</evidence>
<dbReference type="AlphaFoldDB" id="A0A8S1IXS7"/>
<dbReference type="Proteomes" id="UP000708148">
    <property type="component" value="Unassembled WGS sequence"/>
</dbReference>
<accession>A0A8S1IXS7</accession>
<feature type="compositionally biased region" description="Pro residues" evidence="1">
    <location>
        <begin position="186"/>
        <end position="204"/>
    </location>
</feature>
<comment type="caution">
    <text evidence="3">The sequence shown here is derived from an EMBL/GenBank/DDBJ whole genome shotgun (WGS) entry which is preliminary data.</text>
</comment>
<keyword evidence="2" id="KW-1133">Transmembrane helix</keyword>
<reference evidence="3" key="1">
    <citation type="submission" date="2020-12" db="EMBL/GenBank/DDBJ databases">
        <authorList>
            <person name="Iha C."/>
        </authorList>
    </citation>
    <scope>NUCLEOTIDE SEQUENCE</scope>
</reference>
<evidence type="ECO:0000256" key="2">
    <source>
        <dbReference type="SAM" id="Phobius"/>
    </source>
</evidence>
<gene>
    <name evidence="3" type="ORF">OSTQU699_LOCUS5319</name>
</gene>
<evidence type="ECO:0000313" key="4">
    <source>
        <dbReference type="Proteomes" id="UP000708148"/>
    </source>
</evidence>
<dbReference type="EMBL" id="CAJHUC010001141">
    <property type="protein sequence ID" value="CAD7699960.1"/>
    <property type="molecule type" value="Genomic_DNA"/>
</dbReference>
<organism evidence="3 4">
    <name type="scientific">Ostreobium quekettii</name>
    <dbReference type="NCBI Taxonomy" id="121088"/>
    <lineage>
        <taxon>Eukaryota</taxon>
        <taxon>Viridiplantae</taxon>
        <taxon>Chlorophyta</taxon>
        <taxon>core chlorophytes</taxon>
        <taxon>Ulvophyceae</taxon>
        <taxon>TCBD clade</taxon>
        <taxon>Bryopsidales</taxon>
        <taxon>Ostreobineae</taxon>
        <taxon>Ostreobiaceae</taxon>
        <taxon>Ostreobium</taxon>
    </lineage>
</organism>